<organism evidence="2 3">
    <name type="scientific">Clonostachys solani</name>
    <dbReference type="NCBI Taxonomy" id="160281"/>
    <lineage>
        <taxon>Eukaryota</taxon>
        <taxon>Fungi</taxon>
        <taxon>Dikarya</taxon>
        <taxon>Ascomycota</taxon>
        <taxon>Pezizomycotina</taxon>
        <taxon>Sordariomycetes</taxon>
        <taxon>Hypocreomycetidae</taxon>
        <taxon>Hypocreales</taxon>
        <taxon>Bionectriaceae</taxon>
        <taxon>Clonostachys</taxon>
    </lineage>
</organism>
<accession>A0A9N9Z9V0</accession>
<dbReference type="AlphaFoldDB" id="A0A9N9Z9V0"/>
<dbReference type="EMBL" id="CABFOC020000042">
    <property type="protein sequence ID" value="CAH0051687.1"/>
    <property type="molecule type" value="Genomic_DNA"/>
</dbReference>
<proteinExistence type="predicted"/>
<dbReference type="OrthoDB" id="10353372at2759"/>
<reference evidence="2" key="1">
    <citation type="submission" date="2021-10" db="EMBL/GenBank/DDBJ databases">
        <authorList>
            <person name="Piombo E."/>
        </authorList>
    </citation>
    <scope>NUCLEOTIDE SEQUENCE</scope>
</reference>
<sequence length="464" mass="51721">MSTASLNSCPQLPISLLLKVCLRPNPPKIVFYALVEACQDAWDEQSESGTTSLALSGIVYSDLLRAAVQLEEFEIFKEVAKKRSMKDTAPVAFFTWLREWVGYDDNEAALRFKRIRVGLRYCLPSCFDDLFAAIEAFVPLEGSGSSCPTIAQFAQSELCSRAQQAEPSHLSKSDGRALVKSARYFGNTGFFISEDMLIISGSVVKILSLCYDDPEVIFGFVFQIQQDGIKGIPQEEAALISHSVAADLLKNAKPGEWRPRPVIESLFTKGSPEERSAVKSEDIAEFLSIFLEANPEDDGLVWEFLSSLIQTLPDLNLRQLTSLWIPFLSALTNILASNSIPFTDPVYQKLYLTFITKLVDNFVGHEPPEISGNVRATKSAHKNTKARKQWYERRVEAVALLKTFDQSHLKSLLGSKYDKLFRMQHLTVAKPPPLQRPLKHLAGAANQTSAGPRRGAKRKAKQMN</sequence>
<comment type="caution">
    <text evidence="2">The sequence shown here is derived from an EMBL/GenBank/DDBJ whole genome shotgun (WGS) entry which is preliminary data.</text>
</comment>
<evidence type="ECO:0000313" key="3">
    <source>
        <dbReference type="Proteomes" id="UP000775872"/>
    </source>
</evidence>
<evidence type="ECO:0000256" key="1">
    <source>
        <dbReference type="SAM" id="MobiDB-lite"/>
    </source>
</evidence>
<feature type="region of interest" description="Disordered" evidence="1">
    <location>
        <begin position="442"/>
        <end position="464"/>
    </location>
</feature>
<feature type="compositionally biased region" description="Basic residues" evidence="1">
    <location>
        <begin position="454"/>
        <end position="464"/>
    </location>
</feature>
<protein>
    <submittedName>
        <fullName evidence="2">Uncharacterized protein</fullName>
    </submittedName>
</protein>
<keyword evidence="3" id="KW-1185">Reference proteome</keyword>
<name>A0A9N9Z9V0_9HYPO</name>
<dbReference type="Proteomes" id="UP000775872">
    <property type="component" value="Unassembled WGS sequence"/>
</dbReference>
<evidence type="ECO:0000313" key="2">
    <source>
        <dbReference type="EMBL" id="CAH0051687.1"/>
    </source>
</evidence>
<gene>
    <name evidence="2" type="ORF">CSOL1703_00014337</name>
</gene>